<proteinExistence type="predicted"/>
<dbReference type="Proteomes" id="UP000000768">
    <property type="component" value="Chromosome 3"/>
</dbReference>
<feature type="compositionally biased region" description="Basic residues" evidence="1">
    <location>
        <begin position="32"/>
        <end position="42"/>
    </location>
</feature>
<evidence type="ECO:0000313" key="2">
    <source>
        <dbReference type="EMBL" id="OQU87723.1"/>
    </source>
</evidence>
<keyword evidence="3" id="KW-1185">Reference proteome</keyword>
<name>A0A1W0W028_SORBI</name>
<dbReference type="AlphaFoldDB" id="A0A1W0W028"/>
<accession>A0A1W0W028</accession>
<dbReference type="InParanoid" id="A0A1W0W028"/>
<dbReference type="EMBL" id="CM000762">
    <property type="protein sequence ID" value="OQU87723.1"/>
    <property type="molecule type" value="Genomic_DNA"/>
</dbReference>
<dbReference type="Gramene" id="OQU87723">
    <property type="protein sequence ID" value="OQU87723"/>
    <property type="gene ID" value="SORBI_3003G327950"/>
</dbReference>
<gene>
    <name evidence="2" type="ORF">SORBI_3003G327950</name>
</gene>
<evidence type="ECO:0000313" key="3">
    <source>
        <dbReference type="Proteomes" id="UP000000768"/>
    </source>
</evidence>
<evidence type="ECO:0000256" key="1">
    <source>
        <dbReference type="SAM" id="MobiDB-lite"/>
    </source>
</evidence>
<feature type="region of interest" description="Disordered" evidence="1">
    <location>
        <begin position="1"/>
        <end position="78"/>
    </location>
</feature>
<reference evidence="3" key="2">
    <citation type="journal article" date="2018" name="Plant J.">
        <title>The Sorghum bicolor reference genome: improved assembly, gene annotations, a transcriptome atlas, and signatures of genome organization.</title>
        <authorList>
            <person name="McCormick R.F."/>
            <person name="Truong S.K."/>
            <person name="Sreedasyam A."/>
            <person name="Jenkins J."/>
            <person name="Shu S."/>
            <person name="Sims D."/>
            <person name="Kennedy M."/>
            <person name="Amirebrahimi M."/>
            <person name="Weers B.D."/>
            <person name="McKinley B."/>
            <person name="Mattison A."/>
            <person name="Morishige D.T."/>
            <person name="Grimwood J."/>
            <person name="Schmutz J."/>
            <person name="Mullet J.E."/>
        </authorList>
    </citation>
    <scope>NUCLEOTIDE SEQUENCE [LARGE SCALE GENOMIC DNA]</scope>
    <source>
        <strain evidence="3">cv. BTx623</strain>
    </source>
</reference>
<sequence>MHICTSKKAERPRHGPTSRGRAHQTFQPPVRCHPRRPGHRGLQKPERDDTHMQASPPPSKNNESESSNVHPERGRELRKHVVWTTAELVVCWSS</sequence>
<organism evidence="2 3">
    <name type="scientific">Sorghum bicolor</name>
    <name type="common">Sorghum</name>
    <name type="synonym">Sorghum vulgare</name>
    <dbReference type="NCBI Taxonomy" id="4558"/>
    <lineage>
        <taxon>Eukaryota</taxon>
        <taxon>Viridiplantae</taxon>
        <taxon>Streptophyta</taxon>
        <taxon>Embryophyta</taxon>
        <taxon>Tracheophyta</taxon>
        <taxon>Spermatophyta</taxon>
        <taxon>Magnoliopsida</taxon>
        <taxon>Liliopsida</taxon>
        <taxon>Poales</taxon>
        <taxon>Poaceae</taxon>
        <taxon>PACMAD clade</taxon>
        <taxon>Panicoideae</taxon>
        <taxon>Andropogonodae</taxon>
        <taxon>Andropogoneae</taxon>
        <taxon>Sorghinae</taxon>
        <taxon>Sorghum</taxon>
    </lineage>
</organism>
<reference evidence="2 3" key="1">
    <citation type="journal article" date="2009" name="Nature">
        <title>The Sorghum bicolor genome and the diversification of grasses.</title>
        <authorList>
            <person name="Paterson A.H."/>
            <person name="Bowers J.E."/>
            <person name="Bruggmann R."/>
            <person name="Dubchak I."/>
            <person name="Grimwood J."/>
            <person name="Gundlach H."/>
            <person name="Haberer G."/>
            <person name="Hellsten U."/>
            <person name="Mitros T."/>
            <person name="Poliakov A."/>
            <person name="Schmutz J."/>
            <person name="Spannagl M."/>
            <person name="Tang H."/>
            <person name="Wang X."/>
            <person name="Wicker T."/>
            <person name="Bharti A.K."/>
            <person name="Chapman J."/>
            <person name="Feltus F.A."/>
            <person name="Gowik U."/>
            <person name="Grigoriev I.V."/>
            <person name="Lyons E."/>
            <person name="Maher C.A."/>
            <person name="Martis M."/>
            <person name="Narechania A."/>
            <person name="Otillar R.P."/>
            <person name="Penning B.W."/>
            <person name="Salamov A.A."/>
            <person name="Wang Y."/>
            <person name="Zhang L."/>
            <person name="Carpita N.C."/>
            <person name="Freeling M."/>
            <person name="Gingle A.R."/>
            <person name="Hash C.T."/>
            <person name="Keller B."/>
            <person name="Klein P."/>
            <person name="Kresovich S."/>
            <person name="McCann M.C."/>
            <person name="Ming R."/>
            <person name="Peterson D.G."/>
            <person name="Mehboob-ur-Rahman"/>
            <person name="Ware D."/>
            <person name="Westhoff P."/>
            <person name="Mayer K.F."/>
            <person name="Messing J."/>
            <person name="Rokhsar D.S."/>
        </authorList>
    </citation>
    <scope>NUCLEOTIDE SEQUENCE [LARGE SCALE GENOMIC DNA]</scope>
    <source>
        <strain evidence="3">cv. BTx623</strain>
    </source>
</reference>
<protein>
    <submittedName>
        <fullName evidence="2">Uncharacterized protein</fullName>
    </submittedName>
</protein>